<dbReference type="EMBL" id="LAUZ02000045">
    <property type="protein sequence ID" value="KKF01672.1"/>
    <property type="molecule type" value="Genomic_DNA"/>
</dbReference>
<comment type="caution">
    <text evidence="1">The sequence shown here is derived from an EMBL/GenBank/DDBJ whole genome shotgun (WGS) entry which is preliminary data.</text>
</comment>
<dbReference type="Proteomes" id="UP000034150">
    <property type="component" value="Unassembled WGS sequence"/>
</dbReference>
<keyword evidence="2" id="KW-1185">Reference proteome</keyword>
<accession>A0A0M2K365</accession>
<organism evidence="1 2">
    <name type="scientific">Mycolicibacterium obuense</name>
    <dbReference type="NCBI Taxonomy" id="1807"/>
    <lineage>
        <taxon>Bacteria</taxon>
        <taxon>Bacillati</taxon>
        <taxon>Actinomycetota</taxon>
        <taxon>Actinomycetes</taxon>
        <taxon>Mycobacteriales</taxon>
        <taxon>Mycobacteriaceae</taxon>
        <taxon>Mycolicibacterium</taxon>
    </lineage>
</organism>
<dbReference type="OrthoDB" id="4639818at2"/>
<protein>
    <submittedName>
        <fullName evidence="1">Uncharacterized protein</fullName>
    </submittedName>
</protein>
<dbReference type="AlphaFoldDB" id="A0A0M2K365"/>
<name>A0A0M2K365_9MYCO</name>
<reference evidence="1 2" key="1">
    <citation type="journal article" date="2015" name="Genome Announc.">
        <title>Draft Genome Sequence of Mycobacterium obuense Strain UC1, Isolated from Patient Sputum.</title>
        <authorList>
            <person name="Greninger A.L."/>
            <person name="Cunningham G."/>
            <person name="Hsu E.D."/>
            <person name="Yu J.M."/>
            <person name="Chiu C.Y."/>
            <person name="Miller S."/>
        </authorList>
    </citation>
    <scope>NUCLEOTIDE SEQUENCE [LARGE SCALE GENOMIC DNA]</scope>
    <source>
        <strain evidence="1 2">UC1</strain>
    </source>
</reference>
<dbReference type="PATRIC" id="fig|1807.13.peg.3732"/>
<evidence type="ECO:0000313" key="1">
    <source>
        <dbReference type="EMBL" id="KKF01672.1"/>
    </source>
</evidence>
<proteinExistence type="predicted"/>
<evidence type="ECO:0000313" key="2">
    <source>
        <dbReference type="Proteomes" id="UP000034150"/>
    </source>
</evidence>
<gene>
    <name evidence="1" type="ORF">WN67_12560</name>
</gene>
<sequence length="84" mass="9194">MSGLVVRVILSPDVVTMTERELSDEIRAVTTMARLQALAGQHVVIANLMQSLGQDGAATESFLHRELHLPAPVLVEQRRAVMFA</sequence>